<keyword evidence="2" id="KW-0732">Signal</keyword>
<proteinExistence type="predicted"/>
<evidence type="ECO:0000256" key="1">
    <source>
        <dbReference type="SAM" id="MobiDB-lite"/>
    </source>
</evidence>
<evidence type="ECO:0000313" key="3">
    <source>
        <dbReference type="EMBL" id="CAB9520445.1"/>
    </source>
</evidence>
<dbReference type="SUPFAM" id="SSF51905">
    <property type="entry name" value="FAD/NAD(P)-binding domain"/>
    <property type="match status" value="1"/>
</dbReference>
<dbReference type="PANTHER" id="PTHR32098">
    <property type="entry name" value="LYCOPENE BETA/EPSILON CYCLASE PROTEIN"/>
    <property type="match status" value="1"/>
</dbReference>
<dbReference type="InterPro" id="IPR036188">
    <property type="entry name" value="FAD/NAD-bd_sf"/>
</dbReference>
<protein>
    <submittedName>
        <fullName evidence="3">Inherit from NOG: fad dependent oxidoreductase</fullName>
    </submittedName>
</protein>
<comment type="caution">
    <text evidence="3">The sequence shown here is derived from an EMBL/GenBank/DDBJ whole genome shotgun (WGS) entry which is preliminary data.</text>
</comment>
<evidence type="ECO:0000256" key="2">
    <source>
        <dbReference type="SAM" id="SignalP"/>
    </source>
</evidence>
<feature type="signal peptide" evidence="2">
    <location>
        <begin position="1"/>
        <end position="21"/>
    </location>
</feature>
<feature type="region of interest" description="Disordered" evidence="1">
    <location>
        <begin position="32"/>
        <end position="52"/>
    </location>
</feature>
<keyword evidence="4" id="KW-1185">Reference proteome</keyword>
<reference evidence="3" key="1">
    <citation type="submission" date="2020-06" db="EMBL/GenBank/DDBJ databases">
        <authorList>
            <consortium name="Plant Systems Biology data submission"/>
        </authorList>
    </citation>
    <scope>NUCLEOTIDE SEQUENCE</scope>
    <source>
        <strain evidence="3">D6</strain>
    </source>
</reference>
<dbReference type="AlphaFoldDB" id="A0A9N8EL08"/>
<name>A0A9N8EL08_9STRA</name>
<organism evidence="3 4">
    <name type="scientific">Seminavis robusta</name>
    <dbReference type="NCBI Taxonomy" id="568900"/>
    <lineage>
        <taxon>Eukaryota</taxon>
        <taxon>Sar</taxon>
        <taxon>Stramenopiles</taxon>
        <taxon>Ochrophyta</taxon>
        <taxon>Bacillariophyta</taxon>
        <taxon>Bacillariophyceae</taxon>
        <taxon>Bacillariophycidae</taxon>
        <taxon>Naviculales</taxon>
        <taxon>Naviculaceae</taxon>
        <taxon>Seminavis</taxon>
    </lineage>
</organism>
<dbReference type="Gene3D" id="3.50.50.60">
    <property type="entry name" value="FAD/NAD(P)-binding domain"/>
    <property type="match status" value="1"/>
</dbReference>
<dbReference type="OrthoDB" id="4211at2759"/>
<dbReference type="EMBL" id="CAICTM010001100">
    <property type="protein sequence ID" value="CAB9520445.1"/>
    <property type="molecule type" value="Genomic_DNA"/>
</dbReference>
<dbReference type="Proteomes" id="UP001153069">
    <property type="component" value="Unassembled WGS sequence"/>
</dbReference>
<sequence length="665" mass="73179">MKVRSAALLFLSASLPLNAVAFQPLATRTRTGNSWIRSSSSSDEETTVQTTFKEPIPDIAADEPKKSLTERMMAKAPTEGQATGAGGFSTYDAFLAAEQRWSNLKASEPFTYDTKLLQSMQNGIAPPPAFVTQDGAQGNPQCWAKLREQEGKKLDYDVVICGGTLGIFFATALQLKGLNVCVLEAGALRGREQEWNISMDELLELKELGVLSQEDIDAAVKTEFPACRSGFKNKEVTPTVGGYFENGVGYELTTDDVLNLGVAPAVLIERVGKRFQELGGTLREKTPLKGVCTSEAVGAAVDLGNDEEPVTTNLVLDCMGNASPISRQQRYGMKPDGICAVVGSCASGFEKETNLIGDIIYTNTEMQDKGENGMLQYFWEAFPVGIGRDGNEPGTSSVKTTYMFTYMDADAKRPSLETLMEDYWKMLPEYQPSISDPEKDLDIRRVLFAYFPTYQDSPLKPQWSRVLAVGDASGIQSPLSFGGFGALTRHLGRISGAIVEAVESKTLHKDDLGEINAYTPNLSAAWMFQKAMSVRMGQKVDPKFVNRLLAVNFQEMDQMGMRTIKPFLQDVVRFDGLIGSLARSFVADPTFMPEIVAHVGIPTLAEWLGHVGMMGLYTLLDNAASPVITPFVEKLDDPREKFRWRRRMEAWKFGSGNDYVLPEEN</sequence>
<evidence type="ECO:0000313" key="4">
    <source>
        <dbReference type="Proteomes" id="UP001153069"/>
    </source>
</evidence>
<feature type="chain" id="PRO_5040468491" evidence="2">
    <location>
        <begin position="22"/>
        <end position="665"/>
    </location>
</feature>
<dbReference type="PANTHER" id="PTHR32098:SF5">
    <property type="entry name" value="LYCOPENE BETA_EPSILON CYCLASE PROTEIN"/>
    <property type="match status" value="1"/>
</dbReference>
<gene>
    <name evidence="3" type="ORF">SEMRO_1102_G241620.1</name>
</gene>
<accession>A0A9N8EL08</accession>